<comment type="caution">
    <text evidence="2">The sequence shown here is derived from an EMBL/GenBank/DDBJ whole genome shotgun (WGS) entry which is preliminary data.</text>
</comment>
<name>A0ABD1PCQ6_9LAMI</name>
<evidence type="ECO:0000256" key="1">
    <source>
        <dbReference type="SAM" id="MobiDB-lite"/>
    </source>
</evidence>
<feature type="region of interest" description="Disordered" evidence="1">
    <location>
        <begin position="43"/>
        <end position="80"/>
    </location>
</feature>
<feature type="compositionally biased region" description="Low complexity" evidence="1">
    <location>
        <begin position="67"/>
        <end position="80"/>
    </location>
</feature>
<gene>
    <name evidence="2" type="ORF">Adt_45095</name>
</gene>
<evidence type="ECO:0000313" key="2">
    <source>
        <dbReference type="EMBL" id="KAL2461675.1"/>
    </source>
</evidence>
<sequence length="125" mass="14343">MHDKVVISLKSTDTINIHTITRMKIVKENRQWVAKTKGFDAEYRPSTMPFEGGEAMDEDDHDEEDAPSPSHPSNLPSSHILSSSSSSFFFSEDYYNLLNDRIDSLTSMVDDLQHTWVVYNNWLMA</sequence>
<protein>
    <submittedName>
        <fullName evidence="2">Uncharacterized protein</fullName>
    </submittedName>
</protein>
<dbReference type="EMBL" id="JBFOLK010000014">
    <property type="protein sequence ID" value="KAL2461675.1"/>
    <property type="molecule type" value="Genomic_DNA"/>
</dbReference>
<evidence type="ECO:0000313" key="3">
    <source>
        <dbReference type="Proteomes" id="UP001604336"/>
    </source>
</evidence>
<dbReference type="AlphaFoldDB" id="A0ABD1PCQ6"/>
<accession>A0ABD1PCQ6</accession>
<organism evidence="2 3">
    <name type="scientific">Abeliophyllum distichum</name>
    <dbReference type="NCBI Taxonomy" id="126358"/>
    <lineage>
        <taxon>Eukaryota</taxon>
        <taxon>Viridiplantae</taxon>
        <taxon>Streptophyta</taxon>
        <taxon>Embryophyta</taxon>
        <taxon>Tracheophyta</taxon>
        <taxon>Spermatophyta</taxon>
        <taxon>Magnoliopsida</taxon>
        <taxon>eudicotyledons</taxon>
        <taxon>Gunneridae</taxon>
        <taxon>Pentapetalae</taxon>
        <taxon>asterids</taxon>
        <taxon>lamiids</taxon>
        <taxon>Lamiales</taxon>
        <taxon>Oleaceae</taxon>
        <taxon>Forsythieae</taxon>
        <taxon>Abeliophyllum</taxon>
    </lineage>
</organism>
<feature type="compositionally biased region" description="Acidic residues" evidence="1">
    <location>
        <begin position="54"/>
        <end position="66"/>
    </location>
</feature>
<keyword evidence="3" id="KW-1185">Reference proteome</keyword>
<dbReference type="Proteomes" id="UP001604336">
    <property type="component" value="Unassembled WGS sequence"/>
</dbReference>
<proteinExistence type="predicted"/>
<reference evidence="3" key="1">
    <citation type="submission" date="2024-07" db="EMBL/GenBank/DDBJ databases">
        <title>Two chromosome-level genome assemblies of Korean endemic species Abeliophyllum distichum and Forsythia ovata (Oleaceae).</title>
        <authorList>
            <person name="Jang H."/>
        </authorList>
    </citation>
    <scope>NUCLEOTIDE SEQUENCE [LARGE SCALE GENOMIC DNA]</scope>
</reference>